<accession>A0A2P2QWF6</accession>
<dbReference type="AlphaFoldDB" id="A0A2P2QWF6"/>
<sequence length="34" mass="3901">MQHKELDLKTPESQYLGIVFLEKRGKMALVGQPD</sequence>
<protein>
    <submittedName>
        <fullName evidence="1">Uncharacterized protein</fullName>
    </submittedName>
</protein>
<proteinExistence type="predicted"/>
<dbReference type="EMBL" id="GGEC01090848">
    <property type="protein sequence ID" value="MBX71332.1"/>
    <property type="molecule type" value="Transcribed_RNA"/>
</dbReference>
<name>A0A2P2QWF6_RHIMU</name>
<organism evidence="1">
    <name type="scientific">Rhizophora mucronata</name>
    <name type="common">Asiatic mangrove</name>
    <dbReference type="NCBI Taxonomy" id="61149"/>
    <lineage>
        <taxon>Eukaryota</taxon>
        <taxon>Viridiplantae</taxon>
        <taxon>Streptophyta</taxon>
        <taxon>Embryophyta</taxon>
        <taxon>Tracheophyta</taxon>
        <taxon>Spermatophyta</taxon>
        <taxon>Magnoliopsida</taxon>
        <taxon>eudicotyledons</taxon>
        <taxon>Gunneridae</taxon>
        <taxon>Pentapetalae</taxon>
        <taxon>rosids</taxon>
        <taxon>fabids</taxon>
        <taxon>Malpighiales</taxon>
        <taxon>Rhizophoraceae</taxon>
        <taxon>Rhizophora</taxon>
    </lineage>
</organism>
<evidence type="ECO:0000313" key="1">
    <source>
        <dbReference type="EMBL" id="MBX71332.1"/>
    </source>
</evidence>
<reference evidence="1" key="1">
    <citation type="submission" date="2018-02" db="EMBL/GenBank/DDBJ databases">
        <title>Rhizophora mucronata_Transcriptome.</title>
        <authorList>
            <person name="Meera S.P."/>
            <person name="Sreeshan A."/>
            <person name="Augustine A."/>
        </authorList>
    </citation>
    <scope>NUCLEOTIDE SEQUENCE</scope>
    <source>
        <tissue evidence="1">Leaf</tissue>
    </source>
</reference>